<gene>
    <name evidence="3" type="ORF">MNOR_LOCUS3852</name>
</gene>
<dbReference type="AlphaFoldDB" id="A0AAV2PS31"/>
<proteinExistence type="predicted"/>
<evidence type="ECO:0000256" key="1">
    <source>
        <dbReference type="SAM" id="MobiDB-lite"/>
    </source>
</evidence>
<evidence type="ECO:0000313" key="3">
    <source>
        <dbReference type="EMBL" id="CAL4064104.1"/>
    </source>
</evidence>
<feature type="signal peptide" evidence="2">
    <location>
        <begin position="1"/>
        <end position="22"/>
    </location>
</feature>
<name>A0AAV2PS31_MEGNR</name>
<feature type="chain" id="PRO_5043707742" evidence="2">
    <location>
        <begin position="23"/>
        <end position="347"/>
    </location>
</feature>
<protein>
    <submittedName>
        <fullName evidence="3">Uncharacterized protein</fullName>
    </submittedName>
</protein>
<feature type="compositionally biased region" description="Basic residues" evidence="1">
    <location>
        <begin position="171"/>
        <end position="202"/>
    </location>
</feature>
<keyword evidence="4" id="KW-1185">Reference proteome</keyword>
<feature type="region of interest" description="Disordered" evidence="1">
    <location>
        <begin position="62"/>
        <end position="227"/>
    </location>
</feature>
<sequence>MLSIQLTTLLLLTFCILSLNAADRCPRKNCVSSDKQCLNEEVDKDRKCAKDDMVCCVKKNMKNRRGKQKSLAVNDNDGQKVKKSKKKQAETPQNQKNKSKGNGKETSEGGNSNSNIGKKQIKKKPRKQGQAINGGPKDKKSEKDTNKKPKDGKPGNRSNKKRKDKKENSKPKKKIRNRGKKNKKDKKPKTKSGKKTKKGSKKKDKEPNTESGNKKGKGSRNLPSEDTVNSCYRCKTWDTGEIGAKYDPKCGSTPYSSHKDDAEDTESFTGCAIKVYDNGDVLRLFQSEEISDDHDTSNAGDCYWGSDLKNDDDPAYKYTRCWCEGDNCNTGLCEDCARTAEDEKKNE</sequence>
<accession>A0AAV2PS31</accession>
<dbReference type="Proteomes" id="UP001497623">
    <property type="component" value="Unassembled WGS sequence"/>
</dbReference>
<keyword evidence="2" id="KW-0732">Signal</keyword>
<reference evidence="3 4" key="1">
    <citation type="submission" date="2024-05" db="EMBL/GenBank/DDBJ databases">
        <authorList>
            <person name="Wallberg A."/>
        </authorList>
    </citation>
    <scope>NUCLEOTIDE SEQUENCE [LARGE SCALE GENOMIC DNA]</scope>
</reference>
<evidence type="ECO:0000313" key="4">
    <source>
        <dbReference type="Proteomes" id="UP001497623"/>
    </source>
</evidence>
<evidence type="ECO:0000256" key="2">
    <source>
        <dbReference type="SAM" id="SignalP"/>
    </source>
</evidence>
<comment type="caution">
    <text evidence="3">The sequence shown here is derived from an EMBL/GenBank/DDBJ whole genome shotgun (WGS) entry which is preliminary data.</text>
</comment>
<dbReference type="EMBL" id="CAXKWB010001361">
    <property type="protein sequence ID" value="CAL4064104.1"/>
    <property type="molecule type" value="Genomic_DNA"/>
</dbReference>
<feature type="compositionally biased region" description="Basic and acidic residues" evidence="1">
    <location>
        <begin position="136"/>
        <end position="154"/>
    </location>
</feature>
<organism evidence="3 4">
    <name type="scientific">Meganyctiphanes norvegica</name>
    <name type="common">Northern krill</name>
    <name type="synonym">Thysanopoda norvegica</name>
    <dbReference type="NCBI Taxonomy" id="48144"/>
    <lineage>
        <taxon>Eukaryota</taxon>
        <taxon>Metazoa</taxon>
        <taxon>Ecdysozoa</taxon>
        <taxon>Arthropoda</taxon>
        <taxon>Crustacea</taxon>
        <taxon>Multicrustacea</taxon>
        <taxon>Malacostraca</taxon>
        <taxon>Eumalacostraca</taxon>
        <taxon>Eucarida</taxon>
        <taxon>Euphausiacea</taxon>
        <taxon>Euphausiidae</taxon>
        <taxon>Meganyctiphanes</taxon>
    </lineage>
</organism>